<keyword evidence="5 10" id="KW-0566">Pantothenate biosynthesis</keyword>
<dbReference type="InterPro" id="IPR050838">
    <property type="entry name" value="Ketopantoate_reductase"/>
</dbReference>
<dbReference type="InterPro" id="IPR013752">
    <property type="entry name" value="KPA_reductase"/>
</dbReference>
<evidence type="ECO:0000256" key="3">
    <source>
        <dbReference type="ARBA" id="ARBA00013014"/>
    </source>
</evidence>
<evidence type="ECO:0000259" key="11">
    <source>
        <dbReference type="Pfam" id="PF02558"/>
    </source>
</evidence>
<dbReference type="EMBL" id="SACQ01000004">
    <property type="protein sequence ID" value="RVU30736.1"/>
    <property type="molecule type" value="Genomic_DNA"/>
</dbReference>
<comment type="pathway">
    <text evidence="1 10">Cofactor biosynthesis; (R)-pantothenate biosynthesis; (R)-pantoate from 3-methyl-2-oxobutanoate: step 2/2.</text>
</comment>
<dbReference type="AlphaFoldDB" id="A0A437Q8D2"/>
<evidence type="ECO:0000256" key="8">
    <source>
        <dbReference type="ARBA" id="ARBA00032024"/>
    </source>
</evidence>
<protein>
    <recommendedName>
        <fullName evidence="4 10">2-dehydropantoate 2-reductase</fullName>
        <ecNumber evidence="3 10">1.1.1.169</ecNumber>
    </recommendedName>
    <alternativeName>
        <fullName evidence="8 10">Ketopantoate reductase</fullName>
    </alternativeName>
</protein>
<evidence type="ECO:0000256" key="6">
    <source>
        <dbReference type="ARBA" id="ARBA00022857"/>
    </source>
</evidence>
<reference evidence="13 14" key="1">
    <citation type="submission" date="2019-01" db="EMBL/GenBank/DDBJ databases">
        <authorList>
            <person name="Chen W.-M."/>
        </authorList>
    </citation>
    <scope>NUCLEOTIDE SEQUENCE [LARGE SCALE GENOMIC DNA]</scope>
    <source>
        <strain evidence="13 14">HPM-16</strain>
    </source>
</reference>
<comment type="function">
    <text evidence="10">Catalyzes the NADPH-dependent reduction of ketopantoate into pantoic acid.</text>
</comment>
<evidence type="ECO:0000256" key="9">
    <source>
        <dbReference type="ARBA" id="ARBA00048793"/>
    </source>
</evidence>
<dbReference type="Gene3D" id="3.40.50.720">
    <property type="entry name" value="NAD(P)-binding Rossmann-like Domain"/>
    <property type="match status" value="1"/>
</dbReference>
<evidence type="ECO:0000256" key="10">
    <source>
        <dbReference type="RuleBase" id="RU362068"/>
    </source>
</evidence>
<dbReference type="InterPro" id="IPR036291">
    <property type="entry name" value="NAD(P)-bd_dom_sf"/>
</dbReference>
<dbReference type="PANTHER" id="PTHR43765">
    <property type="entry name" value="2-DEHYDROPANTOATE 2-REDUCTASE-RELATED"/>
    <property type="match status" value="1"/>
</dbReference>
<dbReference type="SUPFAM" id="SSF48179">
    <property type="entry name" value="6-phosphogluconate dehydrogenase C-terminal domain-like"/>
    <property type="match status" value="1"/>
</dbReference>
<keyword evidence="7 10" id="KW-0560">Oxidoreductase</keyword>
<evidence type="ECO:0000256" key="5">
    <source>
        <dbReference type="ARBA" id="ARBA00022655"/>
    </source>
</evidence>
<dbReference type="SUPFAM" id="SSF51735">
    <property type="entry name" value="NAD(P)-binding Rossmann-fold domains"/>
    <property type="match status" value="1"/>
</dbReference>
<feature type="domain" description="Ketopantoate reductase C-terminal" evidence="12">
    <location>
        <begin position="170"/>
        <end position="292"/>
    </location>
</feature>
<dbReference type="GO" id="GO:0015940">
    <property type="term" value="P:pantothenate biosynthetic process"/>
    <property type="evidence" value="ECO:0007669"/>
    <property type="project" value="UniProtKB-UniPathway"/>
</dbReference>
<dbReference type="GO" id="GO:0008677">
    <property type="term" value="F:2-dehydropantoate 2-reductase activity"/>
    <property type="evidence" value="ECO:0007669"/>
    <property type="project" value="UniProtKB-EC"/>
</dbReference>
<keyword evidence="6 10" id="KW-0521">NADP</keyword>
<accession>A0A437Q8D2</accession>
<comment type="caution">
    <text evidence="13">The sequence shown here is derived from an EMBL/GenBank/DDBJ whole genome shotgun (WGS) entry which is preliminary data.</text>
</comment>
<evidence type="ECO:0000256" key="2">
    <source>
        <dbReference type="ARBA" id="ARBA00007870"/>
    </source>
</evidence>
<dbReference type="Proteomes" id="UP000282818">
    <property type="component" value="Unassembled WGS sequence"/>
</dbReference>
<dbReference type="InterPro" id="IPR008927">
    <property type="entry name" value="6-PGluconate_DH-like_C_sf"/>
</dbReference>
<dbReference type="GO" id="GO:0005737">
    <property type="term" value="C:cytoplasm"/>
    <property type="evidence" value="ECO:0007669"/>
    <property type="project" value="TreeGrafter"/>
</dbReference>
<dbReference type="InterPro" id="IPR013328">
    <property type="entry name" value="6PGD_dom2"/>
</dbReference>
<organism evidence="13 14">
    <name type="scientific">Neptunomonas marina</name>
    <dbReference type="NCBI Taxonomy" id="1815562"/>
    <lineage>
        <taxon>Bacteria</taxon>
        <taxon>Pseudomonadati</taxon>
        <taxon>Pseudomonadota</taxon>
        <taxon>Gammaproteobacteria</taxon>
        <taxon>Oceanospirillales</taxon>
        <taxon>Oceanospirillaceae</taxon>
        <taxon>Neptunomonas</taxon>
    </lineage>
</organism>
<keyword evidence="14" id="KW-1185">Reference proteome</keyword>
<dbReference type="Gene3D" id="1.10.1040.10">
    <property type="entry name" value="N-(1-d-carboxylethyl)-l-norvaline Dehydrogenase, domain 2"/>
    <property type="match status" value="1"/>
</dbReference>
<dbReference type="NCBIfam" id="TIGR00745">
    <property type="entry name" value="apbA_panE"/>
    <property type="match status" value="1"/>
</dbReference>
<dbReference type="UniPathway" id="UPA00028">
    <property type="reaction ID" value="UER00004"/>
</dbReference>
<evidence type="ECO:0000313" key="14">
    <source>
        <dbReference type="Proteomes" id="UP000282818"/>
    </source>
</evidence>
<dbReference type="InterPro" id="IPR013332">
    <property type="entry name" value="KPR_N"/>
</dbReference>
<dbReference type="Pfam" id="PF08546">
    <property type="entry name" value="ApbA_C"/>
    <property type="match status" value="1"/>
</dbReference>
<dbReference type="FunFam" id="1.10.1040.10:FF:000017">
    <property type="entry name" value="2-dehydropantoate 2-reductase"/>
    <property type="match status" value="1"/>
</dbReference>
<evidence type="ECO:0000256" key="7">
    <source>
        <dbReference type="ARBA" id="ARBA00023002"/>
    </source>
</evidence>
<dbReference type="EC" id="1.1.1.169" evidence="3 10"/>
<evidence type="ECO:0000256" key="1">
    <source>
        <dbReference type="ARBA" id="ARBA00004994"/>
    </source>
</evidence>
<sequence length="310" mass="34047">MNWHILGGGAIGLLWAFKLSQAGHQVTVIVRDHSAREQLRANGLHIISAKAKKTLTQLRYVAPSQAETISHLLVTTKSYQSVAAIQQIQSCLEEGAHVVLLQNGMGQHEEVAQLCKQQTVYAVTTTDGAFKEAAARVVWAGVGETLIGRFSGTSDERLFEDIPDVAVVDNILQQLWCKVAINAAINPLTALHDCRNGDLVRRAELRQKMAAVCEEVEKIAAALAQPLFREGLFARACAVAQATAQNYSSMHQDIHHKRQTEIEYMTGFLCRKADDLGLEVPVNQYLYQQVKCLESASDVGQGVQFTRGGR</sequence>
<dbReference type="InterPro" id="IPR003710">
    <property type="entry name" value="ApbA"/>
</dbReference>
<comment type="similarity">
    <text evidence="2 10">Belongs to the ketopantoate reductase family.</text>
</comment>
<evidence type="ECO:0000259" key="12">
    <source>
        <dbReference type="Pfam" id="PF08546"/>
    </source>
</evidence>
<evidence type="ECO:0000256" key="4">
    <source>
        <dbReference type="ARBA" id="ARBA00019465"/>
    </source>
</evidence>
<dbReference type="GO" id="GO:0050661">
    <property type="term" value="F:NADP binding"/>
    <property type="evidence" value="ECO:0007669"/>
    <property type="project" value="TreeGrafter"/>
</dbReference>
<dbReference type="RefSeq" id="WP_127694272.1">
    <property type="nucleotide sequence ID" value="NZ_SACQ01000004.1"/>
</dbReference>
<dbReference type="Pfam" id="PF02558">
    <property type="entry name" value="ApbA"/>
    <property type="match status" value="1"/>
</dbReference>
<proteinExistence type="inferred from homology"/>
<evidence type="ECO:0000313" key="13">
    <source>
        <dbReference type="EMBL" id="RVU30736.1"/>
    </source>
</evidence>
<gene>
    <name evidence="13" type="ORF">EOE65_10520</name>
</gene>
<dbReference type="PANTHER" id="PTHR43765:SF2">
    <property type="entry name" value="2-DEHYDROPANTOATE 2-REDUCTASE"/>
    <property type="match status" value="1"/>
</dbReference>
<name>A0A437Q8D2_9GAMM</name>
<comment type="catalytic activity">
    <reaction evidence="9 10">
        <text>(R)-pantoate + NADP(+) = 2-dehydropantoate + NADPH + H(+)</text>
        <dbReference type="Rhea" id="RHEA:16233"/>
        <dbReference type="ChEBI" id="CHEBI:11561"/>
        <dbReference type="ChEBI" id="CHEBI:15378"/>
        <dbReference type="ChEBI" id="CHEBI:15980"/>
        <dbReference type="ChEBI" id="CHEBI:57783"/>
        <dbReference type="ChEBI" id="CHEBI:58349"/>
        <dbReference type="EC" id="1.1.1.169"/>
    </reaction>
</comment>
<feature type="domain" description="Ketopantoate reductase N-terminal" evidence="11">
    <location>
        <begin position="3"/>
        <end position="151"/>
    </location>
</feature>